<dbReference type="GO" id="GO:0048255">
    <property type="term" value="P:mRNA stabilization"/>
    <property type="evidence" value="ECO:0007669"/>
    <property type="project" value="InterPro"/>
</dbReference>
<evidence type="ECO:0000259" key="9">
    <source>
        <dbReference type="Pfam" id="PF13929"/>
    </source>
</evidence>
<dbReference type="AlphaFoldDB" id="A0A507ATE4"/>
<evidence type="ECO:0000256" key="8">
    <source>
        <dbReference type="RuleBase" id="RU367062"/>
    </source>
</evidence>
<keyword evidence="7 8" id="KW-0472">Membrane</keyword>
<sequence>MIPSALKAAGCPACRSSLLGSLVGRQMPAIAPRHLRQPVRQIPPISSRFSSSTIPNSATQTLNGDASALAQPRPSIIESEQAQKAEDASEVPWYLEVEPPRHPTVAQPQAPLPDVPPNAPPVVEPLIKFVGDDLGLDELNLLDLRSLDPPPALGPKLLMLFGSARSERHLHVSADRLVRWLRGYGIHASADGLLGRNELKIKLRRKARKAALLGNRGRAPGEDDGISTRWICVNLGTIGWAAEEQEVVDEEGRHSGFGTPQLGTTIVIQMFTEAKRKDLDLETLWTRMLKRSQKAAAVDGGELEYAAAEVADVDDENPWSLARLETRLPDYGAGNRQLSQPSLRRFLSTSAHRSTEVAISEDIASLVSQPNLDQDSMSRLSRALSHDVDQKVQLLENAKAYLASLPPAAAVENLQPTPESSFLKICRLAMSNIPAADTWSFRAWLHSTARILGRPEFTFAGLKQLIAEMQSSGVAVTREQYLQLLRAIYSPEVDNELHVQERSALALEVLNTMFERGEPLIANDVIVSMVESLVTAEYAEAESLQQVLENFMKQVELPCPDEKQLLRLLDAYAAQDNWDRFWEVWRMPPRYRKPRSPAMYEYMYRRLASTNHEVRCLNALRDCFEEMLKEEPPVPPVGTVMDAIKECIRVADPKAEALAAQLRESPSSVNLRKLHARECVRILTMKWVHT</sequence>
<dbReference type="STRING" id="1093900.A0A507ATE4"/>
<comment type="similarity">
    <text evidence="3 8">Belongs to the ATP25 family.</text>
</comment>
<dbReference type="FunCoup" id="A0A507ATE4">
    <property type="interactions" value="53"/>
</dbReference>
<name>A0A507ATE4_9PEZI</name>
<dbReference type="FunFam" id="3.30.460.10:FF:000044">
    <property type="entry name" value="ATPase synthesis protein 25, mitochondrial"/>
    <property type="match status" value="1"/>
</dbReference>
<dbReference type="InterPro" id="IPR040152">
    <property type="entry name" value="Atp25"/>
</dbReference>
<accession>A0A507ATE4</accession>
<feature type="domain" description="ATP25 mRNA stabilisation" evidence="9">
    <location>
        <begin position="470"/>
        <end position="588"/>
    </location>
</feature>
<gene>
    <name evidence="10" type="ORF">E0L32_000479</name>
</gene>
<comment type="function">
    <text evidence="1">Probable mitochondrial mRNA stabilization factor.</text>
</comment>
<dbReference type="GO" id="GO:0140053">
    <property type="term" value="P:mitochondrial gene expression"/>
    <property type="evidence" value="ECO:0007669"/>
    <property type="project" value="UniProtKB-UniRule"/>
</dbReference>
<evidence type="ECO:0000256" key="6">
    <source>
        <dbReference type="ARBA" id="ARBA00023128"/>
    </source>
</evidence>
<dbReference type="Pfam" id="PF13929">
    <property type="entry name" value="mRNA_stabil"/>
    <property type="match status" value="1"/>
</dbReference>
<dbReference type="PANTHER" id="PTHR28087:SF1">
    <property type="entry name" value="ATPASE SYNTHESIS PROTEIN 25, MITOCHONDRIAL"/>
    <property type="match status" value="1"/>
</dbReference>
<dbReference type="EMBL" id="SKBQ01000002">
    <property type="protein sequence ID" value="TPX14085.1"/>
    <property type="molecule type" value="Genomic_DNA"/>
</dbReference>
<evidence type="ECO:0000256" key="7">
    <source>
        <dbReference type="ARBA" id="ARBA00023136"/>
    </source>
</evidence>
<dbReference type="InterPro" id="IPR011990">
    <property type="entry name" value="TPR-like_helical_dom_sf"/>
</dbReference>
<keyword evidence="11" id="KW-1185">Reference proteome</keyword>
<comment type="caution">
    <text evidence="10">The sequence shown here is derived from an EMBL/GenBank/DDBJ whole genome shotgun (WGS) entry which is preliminary data.</text>
</comment>
<dbReference type="Gene3D" id="3.30.460.10">
    <property type="entry name" value="Beta Polymerase, domain 2"/>
    <property type="match status" value="1"/>
</dbReference>
<evidence type="ECO:0000256" key="1">
    <source>
        <dbReference type="ARBA" id="ARBA00003470"/>
    </source>
</evidence>
<dbReference type="Proteomes" id="UP000319257">
    <property type="component" value="Unassembled WGS sequence"/>
</dbReference>
<evidence type="ECO:0000256" key="4">
    <source>
        <dbReference type="ARBA" id="ARBA00022792"/>
    </source>
</evidence>
<evidence type="ECO:0000313" key="11">
    <source>
        <dbReference type="Proteomes" id="UP000319257"/>
    </source>
</evidence>
<comment type="subcellular location">
    <subcellularLocation>
        <location evidence="2 8">Mitochondrion inner membrane</location>
        <topology evidence="2 8">Peripheral membrane protein</topology>
        <orientation evidence="2 8">Matrix side</orientation>
    </subcellularLocation>
</comment>
<dbReference type="PANTHER" id="PTHR28087">
    <property type="entry name" value="ATPASE SYNTHESIS PROTEIN 25, MITOCHONDRIAL"/>
    <property type="match status" value="1"/>
</dbReference>
<dbReference type="OrthoDB" id="107372at2759"/>
<protein>
    <recommendedName>
        <fullName evidence="8">ATPase synthesis protein 25</fullName>
    </recommendedName>
</protein>
<dbReference type="GeneID" id="41967926"/>
<keyword evidence="5 8" id="KW-0809">Transit peptide</keyword>
<evidence type="ECO:0000256" key="2">
    <source>
        <dbReference type="ARBA" id="ARBA00004443"/>
    </source>
</evidence>
<evidence type="ECO:0000256" key="3">
    <source>
        <dbReference type="ARBA" id="ARBA00010787"/>
    </source>
</evidence>
<dbReference type="Gene3D" id="1.25.40.10">
    <property type="entry name" value="Tetratricopeptide repeat domain"/>
    <property type="match status" value="1"/>
</dbReference>
<organism evidence="10 11">
    <name type="scientific">Thyridium curvatum</name>
    <dbReference type="NCBI Taxonomy" id="1093900"/>
    <lineage>
        <taxon>Eukaryota</taxon>
        <taxon>Fungi</taxon>
        <taxon>Dikarya</taxon>
        <taxon>Ascomycota</taxon>
        <taxon>Pezizomycotina</taxon>
        <taxon>Sordariomycetes</taxon>
        <taxon>Sordariomycetidae</taxon>
        <taxon>Thyridiales</taxon>
        <taxon>Thyridiaceae</taxon>
        <taxon>Thyridium</taxon>
    </lineage>
</organism>
<dbReference type="InParanoid" id="A0A507ATE4"/>
<dbReference type="GO" id="GO:0005743">
    <property type="term" value="C:mitochondrial inner membrane"/>
    <property type="evidence" value="ECO:0007669"/>
    <property type="project" value="UniProtKB-SubCell"/>
</dbReference>
<dbReference type="InterPro" id="IPR025210">
    <property type="entry name" value="ATP25_mRNA_stabil_dom"/>
</dbReference>
<proteinExistence type="inferred from homology"/>
<dbReference type="InterPro" id="IPR043519">
    <property type="entry name" value="NT_sf"/>
</dbReference>
<keyword evidence="6 8" id="KW-0496">Mitochondrion</keyword>
<evidence type="ECO:0000313" key="10">
    <source>
        <dbReference type="EMBL" id="TPX14085.1"/>
    </source>
</evidence>
<dbReference type="RefSeq" id="XP_030995796.1">
    <property type="nucleotide sequence ID" value="XM_031139247.1"/>
</dbReference>
<comment type="function">
    <text evidence="8">Mitochondrial mRNA stabilization factor.</text>
</comment>
<reference evidence="10 11" key="1">
    <citation type="submission" date="2019-06" db="EMBL/GenBank/DDBJ databases">
        <title>Draft genome sequence of the filamentous fungus Phialemoniopsis curvata isolated from diesel fuel.</title>
        <authorList>
            <person name="Varaljay V.A."/>
            <person name="Lyon W.J."/>
            <person name="Crouch A.L."/>
            <person name="Drake C.E."/>
            <person name="Hollomon J.M."/>
            <person name="Nadeau L.J."/>
            <person name="Nunn H.S."/>
            <person name="Stevenson B.S."/>
            <person name="Bojanowski C.L."/>
            <person name="Crookes-Goodson W.J."/>
        </authorList>
    </citation>
    <scope>NUCLEOTIDE SEQUENCE [LARGE SCALE GENOMIC DNA]</scope>
    <source>
        <strain evidence="10 11">D216</strain>
    </source>
</reference>
<evidence type="ECO:0000256" key="5">
    <source>
        <dbReference type="ARBA" id="ARBA00022946"/>
    </source>
</evidence>
<keyword evidence="4 8" id="KW-0999">Mitochondrion inner membrane</keyword>